<protein>
    <recommendedName>
        <fullName evidence="1">DUF5641 domain-containing protein</fullName>
    </recommendedName>
</protein>
<dbReference type="Proteomes" id="UP000054653">
    <property type="component" value="Unassembled WGS sequence"/>
</dbReference>
<sequence length="71" mass="7384">MNTLEAGEQSAVGDVVLIIELNTPCSQAQLGRIGELLCSEDGRTPSAKLQTVSSLITRSVRSLVLLETGGG</sequence>
<evidence type="ECO:0000313" key="3">
    <source>
        <dbReference type="Proteomes" id="UP000054653"/>
    </source>
</evidence>
<proteinExistence type="predicted"/>
<dbReference type="Pfam" id="PF18701">
    <property type="entry name" value="DUF5641"/>
    <property type="match status" value="1"/>
</dbReference>
<dbReference type="AlphaFoldDB" id="A0A0V1CD18"/>
<feature type="domain" description="DUF5641" evidence="1">
    <location>
        <begin position="8"/>
        <end position="66"/>
    </location>
</feature>
<keyword evidence="3" id="KW-1185">Reference proteome</keyword>
<evidence type="ECO:0000259" key="1">
    <source>
        <dbReference type="Pfam" id="PF18701"/>
    </source>
</evidence>
<name>A0A0V1CD18_TRIBR</name>
<evidence type="ECO:0000313" key="2">
    <source>
        <dbReference type="EMBL" id="KRY47183.1"/>
    </source>
</evidence>
<dbReference type="InterPro" id="IPR040676">
    <property type="entry name" value="DUF5641"/>
</dbReference>
<comment type="caution">
    <text evidence="2">The sequence shown here is derived from an EMBL/GenBank/DDBJ whole genome shotgun (WGS) entry which is preliminary data.</text>
</comment>
<dbReference type="EMBL" id="JYDI01000252">
    <property type="protein sequence ID" value="KRY47183.1"/>
    <property type="molecule type" value="Genomic_DNA"/>
</dbReference>
<accession>A0A0V1CD18</accession>
<organism evidence="2 3">
    <name type="scientific">Trichinella britovi</name>
    <name type="common">Parasitic roundworm</name>
    <dbReference type="NCBI Taxonomy" id="45882"/>
    <lineage>
        <taxon>Eukaryota</taxon>
        <taxon>Metazoa</taxon>
        <taxon>Ecdysozoa</taxon>
        <taxon>Nematoda</taxon>
        <taxon>Enoplea</taxon>
        <taxon>Dorylaimia</taxon>
        <taxon>Trichinellida</taxon>
        <taxon>Trichinellidae</taxon>
        <taxon>Trichinella</taxon>
    </lineage>
</organism>
<gene>
    <name evidence="2" type="ORF">T03_10512</name>
</gene>
<reference evidence="2 3" key="1">
    <citation type="submission" date="2015-01" db="EMBL/GenBank/DDBJ databases">
        <title>Evolution of Trichinella species and genotypes.</title>
        <authorList>
            <person name="Korhonen P.K."/>
            <person name="Edoardo P."/>
            <person name="Giuseppe L.R."/>
            <person name="Gasser R.B."/>
        </authorList>
    </citation>
    <scope>NUCLEOTIDE SEQUENCE [LARGE SCALE GENOMIC DNA]</scope>
    <source>
        <strain evidence="2">ISS120</strain>
    </source>
</reference>